<proteinExistence type="predicted"/>
<dbReference type="SUPFAM" id="SSF54928">
    <property type="entry name" value="RNA-binding domain, RBD"/>
    <property type="match status" value="1"/>
</dbReference>
<dbReference type="PANTHER" id="PTHR32343:SF29">
    <property type="entry name" value="RNA-BINDING (RRM_RBD_RNP MOTIFS) FAMILY PROTEIN"/>
    <property type="match status" value="1"/>
</dbReference>
<dbReference type="InterPro" id="IPR035979">
    <property type="entry name" value="RBD_domain_sf"/>
</dbReference>
<dbReference type="SMART" id="SM00360">
    <property type="entry name" value="RRM"/>
    <property type="match status" value="1"/>
</dbReference>
<dbReference type="Gene3D" id="3.30.70.330">
    <property type="match status" value="1"/>
</dbReference>
<feature type="domain" description="RRM" evidence="2">
    <location>
        <begin position="57"/>
        <end position="131"/>
    </location>
</feature>
<evidence type="ECO:0000256" key="1">
    <source>
        <dbReference type="PROSITE-ProRule" id="PRU00176"/>
    </source>
</evidence>
<dbReference type="EMBL" id="JABEZX010000008">
    <property type="protein sequence ID" value="MBA0563305.1"/>
    <property type="molecule type" value="Genomic_DNA"/>
</dbReference>
<dbReference type="InterPro" id="IPR000504">
    <property type="entry name" value="RRM_dom"/>
</dbReference>
<protein>
    <recommendedName>
        <fullName evidence="2">RRM domain-containing protein</fullName>
    </recommendedName>
</protein>
<gene>
    <name evidence="3" type="ORF">Golob_008288</name>
</gene>
<keyword evidence="1" id="KW-0694">RNA-binding</keyword>
<evidence type="ECO:0000313" key="4">
    <source>
        <dbReference type="Proteomes" id="UP000593572"/>
    </source>
</evidence>
<evidence type="ECO:0000259" key="2">
    <source>
        <dbReference type="PROSITE" id="PS50102"/>
    </source>
</evidence>
<dbReference type="GO" id="GO:0003723">
    <property type="term" value="F:RNA binding"/>
    <property type="evidence" value="ECO:0007669"/>
    <property type="project" value="UniProtKB-UniRule"/>
</dbReference>
<comment type="caution">
    <text evidence="3">The sequence shown here is derived from an EMBL/GenBank/DDBJ whole genome shotgun (WGS) entry which is preliminary data.</text>
</comment>
<dbReference type="Pfam" id="PF00076">
    <property type="entry name" value="RRM_1"/>
    <property type="match status" value="1"/>
</dbReference>
<organism evidence="3 4">
    <name type="scientific">Gossypium lobatum</name>
    <dbReference type="NCBI Taxonomy" id="34289"/>
    <lineage>
        <taxon>Eukaryota</taxon>
        <taxon>Viridiplantae</taxon>
        <taxon>Streptophyta</taxon>
        <taxon>Embryophyta</taxon>
        <taxon>Tracheophyta</taxon>
        <taxon>Spermatophyta</taxon>
        <taxon>Magnoliopsida</taxon>
        <taxon>eudicotyledons</taxon>
        <taxon>Gunneridae</taxon>
        <taxon>Pentapetalae</taxon>
        <taxon>rosids</taxon>
        <taxon>malvids</taxon>
        <taxon>Malvales</taxon>
        <taxon>Malvaceae</taxon>
        <taxon>Malvoideae</taxon>
        <taxon>Gossypium</taxon>
    </lineage>
</organism>
<dbReference type="PROSITE" id="PS50102">
    <property type="entry name" value="RRM"/>
    <property type="match status" value="1"/>
</dbReference>
<name>A0A7J8MF08_9ROSI</name>
<evidence type="ECO:0000313" key="3">
    <source>
        <dbReference type="EMBL" id="MBA0563305.1"/>
    </source>
</evidence>
<dbReference type="Proteomes" id="UP000593572">
    <property type="component" value="Unassembled WGS sequence"/>
</dbReference>
<dbReference type="InterPro" id="IPR012677">
    <property type="entry name" value="Nucleotide-bd_a/b_plait_sf"/>
</dbReference>
<reference evidence="3 4" key="1">
    <citation type="journal article" date="2019" name="Genome Biol. Evol.">
        <title>Insights into the evolution of the New World diploid cottons (Gossypium, subgenus Houzingenia) based on genome sequencing.</title>
        <authorList>
            <person name="Grover C.E."/>
            <person name="Arick M.A. 2nd"/>
            <person name="Thrash A."/>
            <person name="Conover J.L."/>
            <person name="Sanders W.S."/>
            <person name="Peterson D.G."/>
            <person name="Frelichowski J.E."/>
            <person name="Scheffler J.A."/>
            <person name="Scheffler B.E."/>
            <person name="Wendel J.F."/>
        </authorList>
    </citation>
    <scope>NUCLEOTIDE SEQUENCE [LARGE SCALE GENOMIC DNA]</scope>
    <source>
        <strain evidence="3">157</strain>
        <tissue evidence="3">Leaf</tissue>
    </source>
</reference>
<dbReference type="PANTHER" id="PTHR32343">
    <property type="entry name" value="SERINE/ARGININE-RICH SPLICING FACTOR"/>
    <property type="match status" value="1"/>
</dbReference>
<keyword evidence="4" id="KW-1185">Reference proteome</keyword>
<feature type="non-terminal residue" evidence="3">
    <location>
        <position position="1"/>
    </location>
</feature>
<accession>A0A7J8MF08</accession>
<sequence>FFGFLDSTFVGYENNFDTKIQLEILPLVTLDHMDLSLGAVPRTNATTNWMINVSDIRTVKVSNISPSASERDIKEFFCFSGDIQYVEMRRETGNSQVAYVTFKESQGADTAMLLTGATIIDFSVNISPAEDYELPPGALQSNVEKKPDATDSNVNKAEDMMSTMLAKGFILGKDAISRAKEFDERHHLIANASAAVTSIDEKMGLREKFSIGTTVVNEKMREMDERFQVSEMTKSALAVAELKASSAGTAIMSNPYVSTGASWLSNAFSVVARAAEDVSMLAREKVEKAEAEKKDIIYKERTGIINDFAHLHLDETSSPSL</sequence>
<dbReference type="AlphaFoldDB" id="A0A7J8MF08"/>